<evidence type="ECO:0000313" key="2">
    <source>
        <dbReference type="Proteomes" id="UP000568877"/>
    </source>
</evidence>
<organism evidence="1 2">
    <name type="scientific">Candidatus Hakubella thermalkaliphila</name>
    <dbReference type="NCBI Taxonomy" id="2754717"/>
    <lineage>
        <taxon>Bacteria</taxon>
        <taxon>Bacillati</taxon>
        <taxon>Actinomycetota</taxon>
        <taxon>Actinomycetota incertae sedis</taxon>
        <taxon>Candidatus Hakubellales</taxon>
        <taxon>Candidatus Hakubellaceae</taxon>
        <taxon>Candidatus Hakubella</taxon>
    </lineage>
</organism>
<reference evidence="1 2" key="1">
    <citation type="journal article" date="2020" name="Front. Microbiol.">
        <title>Single-cell genomics of novel Actinobacteria with the Wood-Ljungdahl pathway discovered in a serpentinizing system.</title>
        <authorList>
            <person name="Merino N."/>
            <person name="Kawai M."/>
            <person name="Boyd E.S."/>
            <person name="Colman D.R."/>
            <person name="McGlynn S.E."/>
            <person name="Nealson K.H."/>
            <person name="Kurokawa K."/>
            <person name="Hongoh Y."/>
        </authorList>
    </citation>
    <scope>NUCLEOTIDE SEQUENCE [LARGE SCALE GENOMIC DNA]</scope>
    <source>
        <strain evidence="1 2">S42</strain>
    </source>
</reference>
<proteinExistence type="predicted"/>
<sequence length="84" mass="9529">MEKIVSFTAEFLKDGHLSIPEQVVAALKLQKGEKVKAVIEAERFDQAGFLKLFGIWKSKSEEEVNLYGNIMKEREGFGRAEVKL</sequence>
<comment type="caution">
    <text evidence="1">The sequence shown here is derived from an EMBL/GenBank/DDBJ whole genome shotgun (WGS) entry which is preliminary data.</text>
</comment>
<evidence type="ECO:0000313" key="1">
    <source>
        <dbReference type="EMBL" id="GFP32497.1"/>
    </source>
</evidence>
<dbReference type="Proteomes" id="UP000568877">
    <property type="component" value="Unassembled WGS sequence"/>
</dbReference>
<dbReference type="EMBL" id="BLSA01000088">
    <property type="protein sequence ID" value="GFP32497.1"/>
    <property type="molecule type" value="Genomic_DNA"/>
</dbReference>
<protein>
    <submittedName>
        <fullName evidence="1">Uncharacterized protein</fullName>
    </submittedName>
</protein>
<name>A0A6V8PJR8_9ACTN</name>
<accession>A0A6V8PJR8</accession>
<dbReference type="AlphaFoldDB" id="A0A6V8PJR8"/>
<gene>
    <name evidence="1" type="ORF">HKBW3S42_00801</name>
</gene>